<evidence type="ECO:0000313" key="3">
    <source>
        <dbReference type="EMBL" id="MET4636450.1"/>
    </source>
</evidence>
<feature type="compositionally biased region" description="Acidic residues" evidence="1">
    <location>
        <begin position="541"/>
        <end position="551"/>
    </location>
</feature>
<feature type="domain" description="Reverse transcriptase" evidence="2">
    <location>
        <begin position="123"/>
        <end position="266"/>
    </location>
</feature>
<dbReference type="InterPro" id="IPR043502">
    <property type="entry name" value="DNA/RNA_pol_sf"/>
</dbReference>
<feature type="compositionally biased region" description="Acidic residues" evidence="1">
    <location>
        <begin position="512"/>
        <end position="522"/>
    </location>
</feature>
<comment type="caution">
    <text evidence="3">The sequence shown here is derived from an EMBL/GenBank/DDBJ whole genome shotgun (WGS) entry which is preliminary data.</text>
</comment>
<dbReference type="CDD" id="cd01646">
    <property type="entry name" value="RT_Bac_retron_I"/>
    <property type="match status" value="1"/>
</dbReference>
<keyword evidence="4" id="KW-1185">Reference proteome</keyword>
<feature type="region of interest" description="Disordered" evidence="1">
    <location>
        <begin position="499"/>
        <end position="559"/>
    </location>
</feature>
<dbReference type="Gene3D" id="3.30.70.270">
    <property type="match status" value="1"/>
</dbReference>
<sequence length="570" mass="64098">MQPDPSIFVSKGLFPENLPPVFTSRDIWDGFASLGSSYGVLRDSVGGQAVYNASKRGGQRRLFRIPHPAFVRDQALFFQKHWGELENLLSRSTGSLSRPAFYRHGPRHVRITSHAELPSHRLRKFSRFNLCLITDVSRFFPSVYTHSIPWAINGKAEAKADTRQNSQSVWGNKLDFILRQSQSRQTVGIAVGPDTSKIISEILMSSVDDQFIVRSGSKPPTFLRHVDDYWIGGDTQEECERHLSNLRTALRDHELDINESKTKIVSSKYVFGDDWPVEFERELERYLVGNFAGPGGILPLLSSAVSIATEKNDDGVIRRTVRKIDEYKGWSRDWVTLEHFLAQCSLQFPHSFDYVARVVAWRRRIGNPIDTALWIDIAQSVAKSRGSSGYDSEAVWALWLLKELGVRVVKGISEPLVESCGSLTKAFLAHMGANGMLVDRQWRGKLVEAVEGEPLSGSDWPLTLELVHLGKGLDSWLADGDGPAMRLLHEQRRSIIDWSAPPKVFGEHDEGPDGGPDDDQDSPENALEHYGDDYGEFRNEDEPDETDDTDDPEHNDSDIDIADLFADILL</sequence>
<evidence type="ECO:0000313" key="4">
    <source>
        <dbReference type="Proteomes" id="UP001549321"/>
    </source>
</evidence>
<protein>
    <recommendedName>
        <fullName evidence="2">Reverse transcriptase domain-containing protein</fullName>
    </recommendedName>
</protein>
<evidence type="ECO:0000259" key="2">
    <source>
        <dbReference type="Pfam" id="PF00078"/>
    </source>
</evidence>
<dbReference type="InterPro" id="IPR000477">
    <property type="entry name" value="RT_dom"/>
</dbReference>
<evidence type="ECO:0000256" key="1">
    <source>
        <dbReference type="SAM" id="MobiDB-lite"/>
    </source>
</evidence>
<dbReference type="SUPFAM" id="SSF56672">
    <property type="entry name" value="DNA/RNA polymerases"/>
    <property type="match status" value="1"/>
</dbReference>
<reference evidence="3 4" key="1">
    <citation type="submission" date="2024-06" db="EMBL/GenBank/DDBJ databases">
        <title>Sorghum-associated microbial communities from plants grown in Nebraska, USA.</title>
        <authorList>
            <person name="Schachtman D."/>
        </authorList>
    </citation>
    <scope>NUCLEOTIDE SEQUENCE [LARGE SCALE GENOMIC DNA]</scope>
    <source>
        <strain evidence="3 4">3207</strain>
    </source>
</reference>
<dbReference type="Pfam" id="PF00078">
    <property type="entry name" value="RVT_1"/>
    <property type="match status" value="1"/>
</dbReference>
<organism evidence="3 4">
    <name type="scientific">Kaistia defluvii</name>
    <dbReference type="NCBI Taxonomy" id="410841"/>
    <lineage>
        <taxon>Bacteria</taxon>
        <taxon>Pseudomonadati</taxon>
        <taxon>Pseudomonadota</taxon>
        <taxon>Alphaproteobacteria</taxon>
        <taxon>Hyphomicrobiales</taxon>
        <taxon>Kaistiaceae</taxon>
        <taxon>Kaistia</taxon>
    </lineage>
</organism>
<gene>
    <name evidence="3" type="ORF">ABIE08_004408</name>
</gene>
<dbReference type="Proteomes" id="UP001549321">
    <property type="component" value="Unassembled WGS sequence"/>
</dbReference>
<feature type="compositionally biased region" description="Basic and acidic residues" evidence="1">
    <location>
        <begin position="526"/>
        <end position="540"/>
    </location>
</feature>
<dbReference type="InterPro" id="IPR043128">
    <property type="entry name" value="Rev_trsase/Diguanyl_cyclase"/>
</dbReference>
<accession>A0ABV2R5D3</accession>
<name>A0ABV2R5D3_9HYPH</name>
<dbReference type="RefSeq" id="WP_354554054.1">
    <property type="nucleotide sequence ID" value="NZ_JBEPSM010000004.1"/>
</dbReference>
<dbReference type="EMBL" id="JBEPSM010000004">
    <property type="protein sequence ID" value="MET4636450.1"/>
    <property type="molecule type" value="Genomic_DNA"/>
</dbReference>
<proteinExistence type="predicted"/>